<dbReference type="EMBL" id="BMAO01000728">
    <property type="protein sequence ID" value="GFQ68837.1"/>
    <property type="molecule type" value="Genomic_DNA"/>
</dbReference>
<accession>A0A8X6H811</accession>
<evidence type="ECO:0000313" key="1">
    <source>
        <dbReference type="EMBL" id="GFQ68837.1"/>
    </source>
</evidence>
<evidence type="ECO:0008006" key="3">
    <source>
        <dbReference type="Google" id="ProtNLM"/>
    </source>
</evidence>
<sequence length="94" mass="11170">MKKKDIVVEPMVFPYLNSRCQVDLQCQLDVNYGFVFYFSFPGSFEEVVTLMFLQTRRAEEVSKYLLDIFLFYGAPCMQQYHNGREFSNKLIEDL</sequence>
<comment type="caution">
    <text evidence="1">The sequence shown here is derived from an EMBL/GenBank/DDBJ whole genome shotgun (WGS) entry which is preliminary data.</text>
</comment>
<dbReference type="SUPFAM" id="SSF53098">
    <property type="entry name" value="Ribonuclease H-like"/>
    <property type="match status" value="1"/>
</dbReference>
<protein>
    <recommendedName>
        <fullName evidence="3">KRAB-A domain-containing protein 2</fullName>
    </recommendedName>
</protein>
<dbReference type="Proteomes" id="UP000887116">
    <property type="component" value="Unassembled WGS sequence"/>
</dbReference>
<name>A0A8X6H811_TRICU</name>
<dbReference type="InterPro" id="IPR012337">
    <property type="entry name" value="RNaseH-like_sf"/>
</dbReference>
<keyword evidence="2" id="KW-1185">Reference proteome</keyword>
<gene>
    <name evidence="1" type="ORF">TNCT_534111</name>
</gene>
<evidence type="ECO:0000313" key="2">
    <source>
        <dbReference type="Proteomes" id="UP000887116"/>
    </source>
</evidence>
<proteinExistence type="predicted"/>
<dbReference type="AlphaFoldDB" id="A0A8X6H811"/>
<reference evidence="1" key="1">
    <citation type="submission" date="2020-07" db="EMBL/GenBank/DDBJ databases">
        <title>Multicomponent nature underlies the extraordinary mechanical properties of spider dragline silk.</title>
        <authorList>
            <person name="Kono N."/>
            <person name="Nakamura H."/>
            <person name="Mori M."/>
            <person name="Yoshida Y."/>
            <person name="Ohtoshi R."/>
            <person name="Malay A.D."/>
            <person name="Moran D.A.P."/>
            <person name="Tomita M."/>
            <person name="Numata K."/>
            <person name="Arakawa K."/>
        </authorList>
    </citation>
    <scope>NUCLEOTIDE SEQUENCE</scope>
</reference>
<organism evidence="1 2">
    <name type="scientific">Trichonephila clavata</name>
    <name type="common">Joro spider</name>
    <name type="synonym">Nephila clavata</name>
    <dbReference type="NCBI Taxonomy" id="2740835"/>
    <lineage>
        <taxon>Eukaryota</taxon>
        <taxon>Metazoa</taxon>
        <taxon>Ecdysozoa</taxon>
        <taxon>Arthropoda</taxon>
        <taxon>Chelicerata</taxon>
        <taxon>Arachnida</taxon>
        <taxon>Araneae</taxon>
        <taxon>Araneomorphae</taxon>
        <taxon>Entelegynae</taxon>
        <taxon>Araneoidea</taxon>
        <taxon>Nephilidae</taxon>
        <taxon>Trichonephila</taxon>
    </lineage>
</organism>